<feature type="compositionally biased region" description="Low complexity" evidence="1">
    <location>
        <begin position="153"/>
        <end position="165"/>
    </location>
</feature>
<name>A0A1M6QD53_PSETH</name>
<reference evidence="3 4" key="1">
    <citation type="submission" date="2016-11" db="EMBL/GenBank/DDBJ databases">
        <authorList>
            <person name="Jaros S."/>
            <person name="Januszkiewicz K."/>
            <person name="Wedrychowicz H."/>
        </authorList>
    </citation>
    <scope>NUCLEOTIDE SEQUENCE [LARGE SCALE GENOMIC DNA]</scope>
    <source>
        <strain evidence="3 4">DSM 43832</strain>
    </source>
</reference>
<feature type="transmembrane region" description="Helical" evidence="2">
    <location>
        <begin position="88"/>
        <end position="113"/>
    </location>
</feature>
<feature type="transmembrane region" description="Helical" evidence="2">
    <location>
        <begin position="119"/>
        <end position="138"/>
    </location>
</feature>
<feature type="transmembrane region" description="Helical" evidence="2">
    <location>
        <begin position="29"/>
        <end position="48"/>
    </location>
</feature>
<dbReference type="Proteomes" id="UP000184363">
    <property type="component" value="Unassembled WGS sequence"/>
</dbReference>
<keyword evidence="2" id="KW-1133">Transmembrane helix</keyword>
<evidence type="ECO:0000313" key="4">
    <source>
        <dbReference type="Proteomes" id="UP000184363"/>
    </source>
</evidence>
<feature type="compositionally biased region" description="Gly residues" evidence="1">
    <location>
        <begin position="177"/>
        <end position="187"/>
    </location>
</feature>
<gene>
    <name evidence="3" type="ORF">SAMN05443637_103249</name>
</gene>
<evidence type="ECO:0008006" key="5">
    <source>
        <dbReference type="Google" id="ProtNLM"/>
    </source>
</evidence>
<evidence type="ECO:0000313" key="3">
    <source>
        <dbReference type="EMBL" id="SHK18118.1"/>
    </source>
</evidence>
<keyword evidence="2" id="KW-0472">Membrane</keyword>
<dbReference type="STRING" id="1848.SAMN05443637_103249"/>
<sequence length="187" mass="18649">MSMSSELPVDAPEGQQASVRALSVTLTRASIASGLATGVVIAIVFWITSGLPGLVGALCAVVIGVGGSLITTAAMWITAAGEPRSVMLASFASSITKMAAMLIALFALAGTLWVDRTSLAVGTIVVLIVTTTAEGWAAHRFRSYAVAPAEPASTSTSTTGSGSSSFGWPGDAPVTGDSGGGPGHDPR</sequence>
<feature type="transmembrane region" description="Helical" evidence="2">
    <location>
        <begin position="54"/>
        <end position="76"/>
    </location>
</feature>
<dbReference type="RefSeq" id="WP_073455770.1">
    <property type="nucleotide sequence ID" value="NZ_FRAP01000003.1"/>
</dbReference>
<organism evidence="3 4">
    <name type="scientific">Pseudonocardia thermophila</name>
    <dbReference type="NCBI Taxonomy" id="1848"/>
    <lineage>
        <taxon>Bacteria</taxon>
        <taxon>Bacillati</taxon>
        <taxon>Actinomycetota</taxon>
        <taxon>Actinomycetes</taxon>
        <taxon>Pseudonocardiales</taxon>
        <taxon>Pseudonocardiaceae</taxon>
        <taxon>Pseudonocardia</taxon>
    </lineage>
</organism>
<evidence type="ECO:0000256" key="1">
    <source>
        <dbReference type="SAM" id="MobiDB-lite"/>
    </source>
</evidence>
<keyword evidence="4" id="KW-1185">Reference proteome</keyword>
<dbReference type="AlphaFoldDB" id="A0A1M6QD53"/>
<proteinExistence type="predicted"/>
<evidence type="ECO:0000256" key="2">
    <source>
        <dbReference type="SAM" id="Phobius"/>
    </source>
</evidence>
<keyword evidence="2" id="KW-0812">Transmembrane</keyword>
<dbReference type="EMBL" id="FRAP01000003">
    <property type="protein sequence ID" value="SHK18118.1"/>
    <property type="molecule type" value="Genomic_DNA"/>
</dbReference>
<feature type="region of interest" description="Disordered" evidence="1">
    <location>
        <begin position="151"/>
        <end position="187"/>
    </location>
</feature>
<protein>
    <recommendedName>
        <fullName evidence="5">ATP synthase protein I</fullName>
    </recommendedName>
</protein>
<accession>A0A1M6QD53</accession>